<dbReference type="EMBL" id="CP023004">
    <property type="protein sequence ID" value="AWI09821.1"/>
    <property type="molecule type" value="Genomic_DNA"/>
</dbReference>
<organism evidence="10 11">
    <name type="scientific">Ereboglobus luteus</name>
    <dbReference type="NCBI Taxonomy" id="1796921"/>
    <lineage>
        <taxon>Bacteria</taxon>
        <taxon>Pseudomonadati</taxon>
        <taxon>Verrucomicrobiota</taxon>
        <taxon>Opitutia</taxon>
        <taxon>Opitutales</taxon>
        <taxon>Opitutaceae</taxon>
        <taxon>Ereboglobus</taxon>
    </lineage>
</organism>
<comment type="similarity">
    <text evidence="2">Belongs to the ABC-2 integral membrane protein family.</text>
</comment>
<gene>
    <name evidence="10" type="ORF">CKA38_11685</name>
</gene>
<keyword evidence="4" id="KW-1003">Cell membrane</keyword>
<dbReference type="PANTHER" id="PTHR30294:SF29">
    <property type="entry name" value="MULTIDRUG ABC TRANSPORTER PERMEASE YBHS-RELATED"/>
    <property type="match status" value="1"/>
</dbReference>
<evidence type="ECO:0000256" key="4">
    <source>
        <dbReference type="ARBA" id="ARBA00022475"/>
    </source>
</evidence>
<keyword evidence="11" id="KW-1185">Reference proteome</keyword>
<dbReference type="Pfam" id="PF12698">
    <property type="entry name" value="ABC2_membrane_3"/>
    <property type="match status" value="1"/>
</dbReference>
<evidence type="ECO:0000313" key="11">
    <source>
        <dbReference type="Proteomes" id="UP000244896"/>
    </source>
</evidence>
<evidence type="ECO:0000256" key="6">
    <source>
        <dbReference type="ARBA" id="ARBA00022989"/>
    </source>
</evidence>
<feature type="transmembrane region" description="Helical" evidence="8">
    <location>
        <begin position="192"/>
        <end position="215"/>
    </location>
</feature>
<protein>
    <recommendedName>
        <fullName evidence="9">ABC transmembrane type-2 domain-containing protein</fullName>
    </recommendedName>
</protein>
<dbReference type="InterPro" id="IPR051449">
    <property type="entry name" value="ABC-2_transporter_component"/>
</dbReference>
<dbReference type="Proteomes" id="UP000244896">
    <property type="component" value="Chromosome"/>
</dbReference>
<keyword evidence="7 8" id="KW-0472">Membrane</keyword>
<feature type="transmembrane region" description="Helical" evidence="8">
    <location>
        <begin position="242"/>
        <end position="267"/>
    </location>
</feature>
<evidence type="ECO:0000256" key="3">
    <source>
        <dbReference type="ARBA" id="ARBA00022448"/>
    </source>
</evidence>
<evidence type="ECO:0000256" key="7">
    <source>
        <dbReference type="ARBA" id="ARBA00023136"/>
    </source>
</evidence>
<dbReference type="InterPro" id="IPR047817">
    <property type="entry name" value="ABC2_TM_bact-type"/>
</dbReference>
<name>A0A2U8E4P2_9BACT</name>
<keyword evidence="6 8" id="KW-1133">Transmembrane helix</keyword>
<evidence type="ECO:0000256" key="2">
    <source>
        <dbReference type="ARBA" id="ARBA00007783"/>
    </source>
</evidence>
<dbReference type="AlphaFoldDB" id="A0A2U8E4P2"/>
<dbReference type="GO" id="GO:0140359">
    <property type="term" value="F:ABC-type transporter activity"/>
    <property type="evidence" value="ECO:0007669"/>
    <property type="project" value="InterPro"/>
</dbReference>
<evidence type="ECO:0000259" key="9">
    <source>
        <dbReference type="PROSITE" id="PS51012"/>
    </source>
</evidence>
<reference evidence="10 11" key="1">
    <citation type="journal article" date="2018" name="Syst. Appl. Microbiol.">
        <title>Ereboglobus luteus gen. nov. sp. nov. from cockroach guts, and new insights into the oxygen relationship of the genera Opitutus and Didymococcus (Verrucomicrobia: Opitutaceae).</title>
        <authorList>
            <person name="Tegtmeier D."/>
            <person name="Belitz A."/>
            <person name="Radek R."/>
            <person name="Heimerl T."/>
            <person name="Brune A."/>
        </authorList>
    </citation>
    <scope>NUCLEOTIDE SEQUENCE [LARGE SCALE GENOMIC DNA]</scope>
    <source>
        <strain evidence="10 11">Ho45</strain>
    </source>
</reference>
<keyword evidence="5 8" id="KW-0812">Transmembrane</keyword>
<dbReference type="OrthoDB" id="9776218at2"/>
<dbReference type="Gene3D" id="3.40.1710.10">
    <property type="entry name" value="abc type-2 transporter like domain"/>
    <property type="match status" value="1"/>
</dbReference>
<dbReference type="PROSITE" id="PS51012">
    <property type="entry name" value="ABC_TM2"/>
    <property type="match status" value="1"/>
</dbReference>
<comment type="subcellular location">
    <subcellularLocation>
        <location evidence="1">Cell membrane</location>
        <topology evidence="1">Multi-pass membrane protein</topology>
    </subcellularLocation>
</comment>
<dbReference type="GO" id="GO:0005886">
    <property type="term" value="C:plasma membrane"/>
    <property type="evidence" value="ECO:0007669"/>
    <property type="project" value="UniProtKB-SubCell"/>
</dbReference>
<feature type="transmembrane region" description="Helical" evidence="8">
    <location>
        <begin position="28"/>
        <end position="48"/>
    </location>
</feature>
<proteinExistence type="inferred from homology"/>
<accession>A0A2U8E4P2</accession>
<evidence type="ECO:0000256" key="5">
    <source>
        <dbReference type="ARBA" id="ARBA00022692"/>
    </source>
</evidence>
<feature type="transmembrane region" description="Helical" evidence="8">
    <location>
        <begin position="273"/>
        <end position="293"/>
    </location>
</feature>
<dbReference type="RefSeq" id="WP_108825636.1">
    <property type="nucleotide sequence ID" value="NZ_CP023004.1"/>
</dbReference>
<feature type="transmembrane region" description="Helical" evidence="8">
    <location>
        <begin position="305"/>
        <end position="322"/>
    </location>
</feature>
<keyword evidence="3" id="KW-0813">Transport</keyword>
<dbReference type="PANTHER" id="PTHR30294">
    <property type="entry name" value="MEMBRANE COMPONENT OF ABC TRANSPORTER YHHJ-RELATED"/>
    <property type="match status" value="1"/>
</dbReference>
<dbReference type="KEGG" id="elut:CKA38_11685"/>
<feature type="domain" description="ABC transmembrane type-2" evidence="9">
    <location>
        <begin position="157"/>
        <end position="385"/>
    </location>
</feature>
<evidence type="ECO:0000256" key="1">
    <source>
        <dbReference type="ARBA" id="ARBA00004651"/>
    </source>
</evidence>
<evidence type="ECO:0000256" key="8">
    <source>
        <dbReference type="SAM" id="Phobius"/>
    </source>
</evidence>
<evidence type="ECO:0000313" key="10">
    <source>
        <dbReference type="EMBL" id="AWI09821.1"/>
    </source>
</evidence>
<feature type="transmembrane region" description="Helical" evidence="8">
    <location>
        <begin position="360"/>
        <end position="379"/>
    </location>
</feature>
<dbReference type="InterPro" id="IPR013525">
    <property type="entry name" value="ABC2_TM"/>
</dbReference>
<sequence>MNICSSFSLRRLRALCRKETLQIVRDPTSILIAFILPVVMLFIFGYGINLDTGVTRIGLICEDTSADARQFAASLTGSPYLDVTDYASPALAGEALTRSRIRGFVVIPSDFSAKIRRAESALTAGEPPEPAPLLVITDGTEPNTANFVQAYARGAWQNWFAQRAAARGQPMPPAISIESTFWYNPSAESRNYLIPGSITLIMTVIGALLTALVVAREWERGTMESLLSSPVSRLEILLSKIIPYYLLGMIVLLLCIAVAHFVMGVQFRGSLPPLLACGSLFLLSVLGMGLLFSTATRNQFNAAQIALIAAFLPAMMLSGFLFEISSMPAPIRAVTCAIPARYFVTSIQTLFQVGDSWRTLLYPLLFLTGTAALFIGLTAKLTRKRLE</sequence>